<accession>A0AAW7Q8M6</accession>
<evidence type="ECO:0000313" key="2">
    <source>
        <dbReference type="EMBL" id="MDN5115323.1"/>
    </source>
</evidence>
<dbReference type="RefSeq" id="WP_301343468.1">
    <property type="nucleotide sequence ID" value="NZ_JAQJJC010000058.1"/>
</dbReference>
<protein>
    <submittedName>
        <fullName evidence="2">ATP-binding protein</fullName>
    </submittedName>
</protein>
<reference evidence="2" key="2">
    <citation type="submission" date="2023-01" db="EMBL/GenBank/DDBJ databases">
        <authorList>
            <person name="Uljanovas D."/>
        </authorList>
    </citation>
    <scope>NUCLEOTIDE SEQUENCE</scope>
    <source>
        <strain evidence="2">W48</strain>
    </source>
</reference>
<gene>
    <name evidence="2" type="ORF">PJV88_11870</name>
</gene>
<dbReference type="Proteomes" id="UP001170713">
    <property type="component" value="Unassembled WGS sequence"/>
</dbReference>
<reference evidence="2" key="1">
    <citation type="journal article" date="2023" name="Microorganisms">
        <title>Genomic Characterization of Arcobacter butzleri Strains Isolated from Various Sources in Lithuania.</title>
        <authorList>
            <person name="Uljanovas D."/>
            <person name="Golz G."/>
            <person name="Fleischmann S."/>
            <person name="Kudirkiene E."/>
            <person name="Kasetiene N."/>
            <person name="Grineviciene A."/>
            <person name="Tamuleviciene E."/>
            <person name="Aksomaitiene J."/>
            <person name="Alter T."/>
            <person name="Malakauskas M."/>
        </authorList>
    </citation>
    <scope>NUCLEOTIDE SEQUENCE</scope>
    <source>
        <strain evidence="2">W48</strain>
    </source>
</reference>
<dbReference type="InterPro" id="IPR002611">
    <property type="entry name" value="IstB_ATP-bd"/>
</dbReference>
<dbReference type="AlphaFoldDB" id="A0AAW7Q8M6"/>
<evidence type="ECO:0000313" key="3">
    <source>
        <dbReference type="Proteomes" id="UP001170713"/>
    </source>
</evidence>
<organism evidence="2 3">
    <name type="scientific">Aliarcobacter butzleri</name>
    <dbReference type="NCBI Taxonomy" id="28197"/>
    <lineage>
        <taxon>Bacteria</taxon>
        <taxon>Pseudomonadati</taxon>
        <taxon>Campylobacterota</taxon>
        <taxon>Epsilonproteobacteria</taxon>
        <taxon>Campylobacterales</taxon>
        <taxon>Arcobacteraceae</taxon>
        <taxon>Aliarcobacter</taxon>
    </lineage>
</organism>
<comment type="caution">
    <text evidence="2">The sequence shown here is derived from an EMBL/GenBank/DDBJ whole genome shotgun (WGS) entry which is preliminary data.</text>
</comment>
<feature type="domain" description="IstB-like ATP-binding" evidence="1">
    <location>
        <begin position="2"/>
        <end position="102"/>
    </location>
</feature>
<dbReference type="GO" id="GO:0005524">
    <property type="term" value="F:ATP binding"/>
    <property type="evidence" value="ECO:0007669"/>
    <property type="project" value="UniProtKB-KW"/>
</dbReference>
<dbReference type="EMBL" id="JAQJJC010000058">
    <property type="protein sequence ID" value="MDN5115323.1"/>
    <property type="molecule type" value="Genomic_DNA"/>
</dbReference>
<feature type="non-terminal residue" evidence="2">
    <location>
        <position position="1"/>
    </location>
</feature>
<proteinExistence type="predicted"/>
<keyword evidence="2" id="KW-0067">ATP-binding</keyword>
<dbReference type="Gene3D" id="3.40.50.300">
    <property type="entry name" value="P-loop containing nucleotide triphosphate hydrolases"/>
    <property type="match status" value="1"/>
</dbReference>
<evidence type="ECO:0000259" key="1">
    <source>
        <dbReference type="Pfam" id="PF01695"/>
    </source>
</evidence>
<dbReference type="InterPro" id="IPR027417">
    <property type="entry name" value="P-loop_NTPase"/>
</dbReference>
<dbReference type="Pfam" id="PF01695">
    <property type="entry name" value="IstB_IS21"/>
    <property type="match status" value="1"/>
</dbReference>
<keyword evidence="2" id="KW-0547">Nucleotide-binding</keyword>
<name>A0AAW7Q8M6_9BACT</name>
<sequence>CKSFKLSTVAQEYHTIASTAAKESWQYVQFLHELLKLDSDNRMDRSKSVLTKLASFPAIKTLEQFDYTFSVGVNRKQIEELASLAFIKKHENIILLGQCGVGYVKYYDM</sequence>